<keyword evidence="1" id="KW-0805">Transcription regulation</keyword>
<reference evidence="6" key="1">
    <citation type="journal article" date="2019" name="Int. J. Syst. Evol. Microbiol.">
        <title>The Global Catalogue of Microorganisms (GCM) 10K type strain sequencing project: providing services to taxonomists for standard genome sequencing and annotation.</title>
        <authorList>
            <consortium name="The Broad Institute Genomics Platform"/>
            <consortium name="The Broad Institute Genome Sequencing Center for Infectious Disease"/>
            <person name="Wu L."/>
            <person name="Ma J."/>
        </authorList>
    </citation>
    <scope>NUCLEOTIDE SEQUENCE [LARGE SCALE GENOMIC DNA]</scope>
    <source>
        <strain evidence="6">GH52</strain>
    </source>
</reference>
<dbReference type="RefSeq" id="WP_377770248.1">
    <property type="nucleotide sequence ID" value="NZ_JBHUHO010000013.1"/>
</dbReference>
<organism evidence="5 6">
    <name type="scientific">Paenibacillus yanchengensis</name>
    <dbReference type="NCBI Taxonomy" id="2035833"/>
    <lineage>
        <taxon>Bacteria</taxon>
        <taxon>Bacillati</taxon>
        <taxon>Bacillota</taxon>
        <taxon>Bacilli</taxon>
        <taxon>Bacillales</taxon>
        <taxon>Paenibacillaceae</taxon>
        <taxon>Paenibacillus</taxon>
    </lineage>
</organism>
<dbReference type="Gene3D" id="1.10.10.60">
    <property type="entry name" value="Homeodomain-like"/>
    <property type="match status" value="2"/>
</dbReference>
<dbReference type="InterPro" id="IPR050959">
    <property type="entry name" value="MarA-like"/>
</dbReference>
<evidence type="ECO:0000313" key="6">
    <source>
        <dbReference type="Proteomes" id="UP001597362"/>
    </source>
</evidence>
<dbReference type="InterPro" id="IPR018060">
    <property type="entry name" value="HTH_AraC"/>
</dbReference>
<evidence type="ECO:0000256" key="2">
    <source>
        <dbReference type="ARBA" id="ARBA00023125"/>
    </source>
</evidence>
<evidence type="ECO:0000259" key="4">
    <source>
        <dbReference type="PROSITE" id="PS01124"/>
    </source>
</evidence>
<keyword evidence="3" id="KW-0804">Transcription</keyword>
<keyword evidence="2" id="KW-0238">DNA-binding</keyword>
<sequence>MHSEDSIQRAIQYMENRLAYKMTLEEIAAHVGFSPFHFHRLFRSRVGMNIADYLRSRRLCQASRMLLHTEESILHISLDCHFESQEAFTRAFKKMYGMPPGRYRNVFRLHNDIIKGEKVMNTGSPIKDWFLSGSHPHEYEIGIDRDNVHLGNASGFLRAICPQDVDSFATLMQQFNAEKFRGRRMKFSGFVRTSDVTEFCGLWMRVDNNHSDVLQFDNMNNRKIIGDTNWNHYAIVLDIPEQSATISIGVLLMGFGKVWVDSLQFEEVDESVPTTNLEFDYKILDEPSNLSFEE</sequence>
<dbReference type="PANTHER" id="PTHR47504">
    <property type="entry name" value="RIGHT ORIGIN-BINDING PROTEIN"/>
    <property type="match status" value="1"/>
</dbReference>
<evidence type="ECO:0000313" key="5">
    <source>
        <dbReference type="EMBL" id="MFD2115226.1"/>
    </source>
</evidence>
<keyword evidence="6" id="KW-1185">Reference proteome</keyword>
<dbReference type="InterPro" id="IPR009057">
    <property type="entry name" value="Homeodomain-like_sf"/>
</dbReference>
<gene>
    <name evidence="5" type="ORF">ACFSJH_05680</name>
</gene>
<evidence type="ECO:0000256" key="1">
    <source>
        <dbReference type="ARBA" id="ARBA00023015"/>
    </source>
</evidence>
<comment type="caution">
    <text evidence="5">The sequence shown here is derived from an EMBL/GenBank/DDBJ whole genome shotgun (WGS) entry which is preliminary data.</text>
</comment>
<dbReference type="Gene3D" id="2.60.120.260">
    <property type="entry name" value="Galactose-binding domain-like"/>
    <property type="match status" value="1"/>
</dbReference>
<dbReference type="PROSITE" id="PS01124">
    <property type="entry name" value="HTH_ARAC_FAMILY_2"/>
    <property type="match status" value="1"/>
</dbReference>
<feature type="domain" description="HTH araC/xylS-type" evidence="4">
    <location>
        <begin position="8"/>
        <end position="106"/>
    </location>
</feature>
<dbReference type="PANTHER" id="PTHR47504:SF6">
    <property type="entry name" value="ARAC-FAMILY TRANSCRIPTIONAL REGULATOR"/>
    <property type="match status" value="1"/>
</dbReference>
<evidence type="ECO:0000256" key="3">
    <source>
        <dbReference type="ARBA" id="ARBA00023163"/>
    </source>
</evidence>
<dbReference type="Proteomes" id="UP001597362">
    <property type="component" value="Unassembled WGS sequence"/>
</dbReference>
<dbReference type="Pfam" id="PF12833">
    <property type="entry name" value="HTH_18"/>
    <property type="match status" value="1"/>
</dbReference>
<proteinExistence type="predicted"/>
<accession>A0ABW4YHV9</accession>
<dbReference type="SMART" id="SM00342">
    <property type="entry name" value="HTH_ARAC"/>
    <property type="match status" value="1"/>
</dbReference>
<dbReference type="EMBL" id="JBHUHO010000013">
    <property type="protein sequence ID" value="MFD2115226.1"/>
    <property type="molecule type" value="Genomic_DNA"/>
</dbReference>
<name>A0ABW4YHV9_9BACL</name>
<dbReference type="SUPFAM" id="SSF46689">
    <property type="entry name" value="Homeodomain-like"/>
    <property type="match status" value="2"/>
</dbReference>
<protein>
    <submittedName>
        <fullName evidence="5">Helix-turn-helix domain-containing protein</fullName>
    </submittedName>
</protein>